<evidence type="ECO:0000313" key="4">
    <source>
        <dbReference type="EMBL" id="RMB61028.1"/>
    </source>
</evidence>
<dbReference type="GO" id="GO:0008170">
    <property type="term" value="F:N-methyltransferase activity"/>
    <property type="evidence" value="ECO:0007669"/>
    <property type="project" value="UniProtKB-ARBA"/>
</dbReference>
<dbReference type="EMBL" id="REFV01000004">
    <property type="protein sequence ID" value="RMB61028.1"/>
    <property type="molecule type" value="Genomic_DNA"/>
</dbReference>
<evidence type="ECO:0000256" key="2">
    <source>
        <dbReference type="ARBA" id="ARBA00022691"/>
    </source>
</evidence>
<dbReference type="InterPro" id="IPR029063">
    <property type="entry name" value="SAM-dependent_MTases_sf"/>
</dbReference>
<dbReference type="GO" id="GO:0003676">
    <property type="term" value="F:nucleic acid binding"/>
    <property type="evidence" value="ECO:0007669"/>
    <property type="project" value="InterPro"/>
</dbReference>
<keyword evidence="2" id="KW-0949">S-adenosyl-L-methionine</keyword>
<dbReference type="OrthoDB" id="267914at2"/>
<keyword evidence="4" id="KW-0808">Transferase</keyword>
<dbReference type="SUPFAM" id="SSF53335">
    <property type="entry name" value="S-adenosyl-L-methionine-dependent methyltransferases"/>
    <property type="match status" value="1"/>
</dbReference>
<feature type="domain" description="Methyltransferase small" evidence="3">
    <location>
        <begin position="175"/>
        <end position="302"/>
    </location>
</feature>
<dbReference type="PROSITE" id="PS00092">
    <property type="entry name" value="N6_MTASE"/>
    <property type="match status" value="1"/>
</dbReference>
<dbReference type="GO" id="GO:0032259">
    <property type="term" value="P:methylation"/>
    <property type="evidence" value="ECO:0007669"/>
    <property type="project" value="UniProtKB-KW"/>
</dbReference>
<reference evidence="4 5" key="1">
    <citation type="submission" date="2018-10" db="EMBL/GenBank/DDBJ databases">
        <title>Dokdonia luteus sp. nov., isolated from sea water.</title>
        <authorList>
            <person name="Zhou L.Y."/>
            <person name="Du Z.J."/>
        </authorList>
    </citation>
    <scope>NUCLEOTIDE SEQUENCE [LARGE SCALE GENOMIC DNA]</scope>
    <source>
        <strain evidence="4 5">SH27</strain>
    </source>
</reference>
<dbReference type="CDD" id="cd02440">
    <property type="entry name" value="AdoMet_MTases"/>
    <property type="match status" value="1"/>
</dbReference>
<sequence length="361" mass="42065">MTITPQINRPSPIFFEKPFATFERETDVSRTLRTLERGKEVLISGFYSDGLQLLKAVKDYLDKKMPNDTFREQYAHRAEYYRLSNLIVIQVIDHKLIVKKAPAIGWLKKLYPEHEEFYLPFPKAQGMNSSWQWYKNGIVIPVLRNKVHPFYGIYFPTRFEHLEVFDNWLKRYEGPKKTAVDVGIGSGVLALQLVQHGFQKVFGTDTNPNAIFGLMESMGVTKLSRKIELDHAPFFGKFDKPTELIVFNPPWLPVSESLKDVDDAMYYDEQMFPEFFAKAKELLLPDGKLVLLFSNIARITNVTKEHPIEAELAHSDRFQLERCYKKRVKNASDKTKREQHWRGSEEVELWVLAHKEATLAF</sequence>
<dbReference type="GO" id="GO:0008757">
    <property type="term" value="F:S-adenosylmethionine-dependent methyltransferase activity"/>
    <property type="evidence" value="ECO:0007669"/>
    <property type="project" value="UniProtKB-ARBA"/>
</dbReference>
<keyword evidence="5" id="KW-1185">Reference proteome</keyword>
<dbReference type="AlphaFoldDB" id="A0A3M0G9D1"/>
<dbReference type="RefSeq" id="WP_121916762.1">
    <property type="nucleotide sequence ID" value="NZ_REFV01000004.1"/>
</dbReference>
<protein>
    <submittedName>
        <fullName evidence="4">Methyltransferase type 11</fullName>
    </submittedName>
</protein>
<evidence type="ECO:0000259" key="3">
    <source>
        <dbReference type="Pfam" id="PF05175"/>
    </source>
</evidence>
<evidence type="ECO:0000313" key="5">
    <source>
        <dbReference type="Proteomes" id="UP000281985"/>
    </source>
</evidence>
<proteinExistence type="predicted"/>
<evidence type="ECO:0000256" key="1">
    <source>
        <dbReference type="ARBA" id="ARBA00022603"/>
    </source>
</evidence>
<keyword evidence="1 4" id="KW-0489">Methyltransferase</keyword>
<accession>A0A3M0G9D1</accession>
<dbReference type="Pfam" id="PF05175">
    <property type="entry name" value="MTS"/>
    <property type="match status" value="1"/>
</dbReference>
<dbReference type="InterPro" id="IPR007848">
    <property type="entry name" value="Small_mtfrase_dom"/>
</dbReference>
<organism evidence="4 5">
    <name type="scientific">Dokdonia sinensis</name>
    <dbReference type="NCBI Taxonomy" id="2479847"/>
    <lineage>
        <taxon>Bacteria</taxon>
        <taxon>Pseudomonadati</taxon>
        <taxon>Bacteroidota</taxon>
        <taxon>Flavobacteriia</taxon>
        <taxon>Flavobacteriales</taxon>
        <taxon>Flavobacteriaceae</taxon>
        <taxon>Dokdonia</taxon>
    </lineage>
</organism>
<dbReference type="InterPro" id="IPR002052">
    <property type="entry name" value="DNA_methylase_N6_adenine_CS"/>
</dbReference>
<dbReference type="Gene3D" id="3.40.50.150">
    <property type="entry name" value="Vaccinia Virus protein VP39"/>
    <property type="match status" value="1"/>
</dbReference>
<gene>
    <name evidence="4" type="ORF">EAX61_05990</name>
</gene>
<dbReference type="Proteomes" id="UP000281985">
    <property type="component" value="Unassembled WGS sequence"/>
</dbReference>
<comment type="caution">
    <text evidence="4">The sequence shown here is derived from an EMBL/GenBank/DDBJ whole genome shotgun (WGS) entry which is preliminary data.</text>
</comment>
<name>A0A3M0G9D1_9FLAO</name>